<dbReference type="InterPro" id="IPR050769">
    <property type="entry name" value="NAT_camello-type"/>
</dbReference>
<dbReference type="Pfam" id="PF00583">
    <property type="entry name" value="Acetyltransf_1"/>
    <property type="match status" value="1"/>
</dbReference>
<organism evidence="3 4">
    <name type="scientific">Pedobacter jamesrossensis</name>
    <dbReference type="NCBI Taxonomy" id="1908238"/>
    <lineage>
        <taxon>Bacteria</taxon>
        <taxon>Pseudomonadati</taxon>
        <taxon>Bacteroidota</taxon>
        <taxon>Sphingobacteriia</taxon>
        <taxon>Sphingobacteriales</taxon>
        <taxon>Sphingobacteriaceae</taxon>
        <taxon>Pedobacter</taxon>
    </lineage>
</organism>
<keyword evidence="3" id="KW-0012">Acyltransferase</keyword>
<dbReference type="InterPro" id="IPR000182">
    <property type="entry name" value="GNAT_dom"/>
</dbReference>
<dbReference type="EC" id="2.3.-.-" evidence="3"/>
<feature type="domain" description="N-acetyltransferase" evidence="2">
    <location>
        <begin position="3"/>
        <end position="161"/>
    </location>
</feature>
<proteinExistence type="predicted"/>
<dbReference type="GO" id="GO:0016746">
    <property type="term" value="F:acyltransferase activity"/>
    <property type="evidence" value="ECO:0007669"/>
    <property type="project" value="UniProtKB-KW"/>
</dbReference>
<dbReference type="PANTHER" id="PTHR13947:SF37">
    <property type="entry name" value="LD18367P"/>
    <property type="match status" value="1"/>
</dbReference>
<evidence type="ECO:0000313" key="4">
    <source>
        <dbReference type="Proteomes" id="UP001595792"/>
    </source>
</evidence>
<dbReference type="EMBL" id="JBHSBY010000023">
    <property type="protein sequence ID" value="MFC4195873.1"/>
    <property type="molecule type" value="Genomic_DNA"/>
</dbReference>
<evidence type="ECO:0000259" key="2">
    <source>
        <dbReference type="PROSITE" id="PS51186"/>
    </source>
</evidence>
<dbReference type="Gene3D" id="3.40.630.30">
    <property type="match status" value="1"/>
</dbReference>
<comment type="caution">
    <text evidence="3">The sequence shown here is derived from an EMBL/GenBank/DDBJ whole genome shotgun (WGS) entry which is preliminary data.</text>
</comment>
<dbReference type="PANTHER" id="PTHR13947">
    <property type="entry name" value="GNAT FAMILY N-ACETYLTRANSFERASE"/>
    <property type="match status" value="1"/>
</dbReference>
<protein>
    <submittedName>
        <fullName evidence="3">GNAT family N-acetyltransferase</fullName>
        <ecNumber evidence="3">2.3.-.-</ecNumber>
    </submittedName>
</protein>
<dbReference type="RefSeq" id="WP_378959189.1">
    <property type="nucleotide sequence ID" value="NZ_JBHRXC010000016.1"/>
</dbReference>
<evidence type="ECO:0000256" key="1">
    <source>
        <dbReference type="ARBA" id="ARBA00022679"/>
    </source>
</evidence>
<dbReference type="CDD" id="cd04301">
    <property type="entry name" value="NAT_SF"/>
    <property type="match status" value="1"/>
</dbReference>
<dbReference type="PROSITE" id="PS51186">
    <property type="entry name" value="GNAT"/>
    <property type="match status" value="1"/>
</dbReference>
<dbReference type="InterPro" id="IPR016181">
    <property type="entry name" value="Acyl_CoA_acyltransferase"/>
</dbReference>
<dbReference type="Proteomes" id="UP001595792">
    <property type="component" value="Unassembled WGS sequence"/>
</dbReference>
<keyword evidence="4" id="KW-1185">Reference proteome</keyword>
<gene>
    <name evidence="3" type="ORF">ACFOUY_04105</name>
</gene>
<dbReference type="SUPFAM" id="SSF55729">
    <property type="entry name" value="Acyl-CoA N-acyltransferases (Nat)"/>
    <property type="match status" value="1"/>
</dbReference>
<keyword evidence="1 3" id="KW-0808">Transferase</keyword>
<sequence length="161" mass="18272">MSIIIKTLKNSDSKDIIDIILPIQQLEFGVPITLADQPDLLDIENFYILKGGNFWGANVEGTLCGTIALLRFNNKAAAIRKMFVKKEFRGKEYGIASSLLAELIRYCKENGIENLYLGTVDILKAAIRFYEKKGFVQLDKKEMPFDFPFMTPDNIFCHLAL</sequence>
<accession>A0ABV8NJD2</accession>
<name>A0ABV8NJD2_9SPHI</name>
<reference evidence="4" key="1">
    <citation type="journal article" date="2019" name="Int. J. Syst. Evol. Microbiol.">
        <title>The Global Catalogue of Microorganisms (GCM) 10K type strain sequencing project: providing services to taxonomists for standard genome sequencing and annotation.</title>
        <authorList>
            <consortium name="The Broad Institute Genomics Platform"/>
            <consortium name="The Broad Institute Genome Sequencing Center for Infectious Disease"/>
            <person name="Wu L."/>
            <person name="Ma J."/>
        </authorList>
    </citation>
    <scope>NUCLEOTIDE SEQUENCE [LARGE SCALE GENOMIC DNA]</scope>
    <source>
        <strain evidence="4">CCM 8689</strain>
    </source>
</reference>
<evidence type="ECO:0000313" key="3">
    <source>
        <dbReference type="EMBL" id="MFC4195873.1"/>
    </source>
</evidence>